<accession>A0ABP9ZCY5</accession>
<dbReference type="EMBL" id="BAABUK010000036">
    <property type="protein sequence ID" value="GAA5816973.1"/>
    <property type="molecule type" value="Genomic_DNA"/>
</dbReference>
<comment type="subcellular location">
    <subcellularLocation>
        <location evidence="1">Plastid</location>
        <location evidence="1">Chloroplast</location>
    </subcellularLocation>
</comment>
<keyword evidence="5" id="KW-0809">Transit peptide</keyword>
<dbReference type="Gene3D" id="3.40.50.1820">
    <property type="entry name" value="alpha/beta hydrolase"/>
    <property type="match status" value="1"/>
</dbReference>
<keyword evidence="2" id="KW-0150">Chloroplast</keyword>
<feature type="region of interest" description="Disordered" evidence="8">
    <location>
        <begin position="341"/>
        <end position="365"/>
    </location>
</feature>
<evidence type="ECO:0000256" key="1">
    <source>
        <dbReference type="ARBA" id="ARBA00004229"/>
    </source>
</evidence>
<name>A0ABP9ZCY5_9FUNG</name>
<feature type="domain" description="Fungal lipase-type" evidence="9">
    <location>
        <begin position="384"/>
        <end position="522"/>
    </location>
</feature>
<keyword evidence="3" id="KW-0934">Plastid</keyword>
<reference evidence="10 11" key="1">
    <citation type="submission" date="2024-04" db="EMBL/GenBank/DDBJ databases">
        <title>genome sequences of Mucor flavus KT1a and Helicostylum pulchrum KT1b strains isolated from the surface of a dry-aged beef.</title>
        <authorList>
            <person name="Toyotome T."/>
            <person name="Hosono M."/>
            <person name="Torimaru M."/>
            <person name="Fukuda K."/>
            <person name="Mikami N."/>
        </authorList>
    </citation>
    <scope>NUCLEOTIDE SEQUENCE [LARGE SCALE GENOMIC DNA]</scope>
    <source>
        <strain evidence="10 11">KT1a</strain>
    </source>
</reference>
<evidence type="ECO:0000259" key="9">
    <source>
        <dbReference type="Pfam" id="PF01764"/>
    </source>
</evidence>
<keyword evidence="11" id="KW-1185">Reference proteome</keyword>
<proteinExistence type="predicted"/>
<gene>
    <name evidence="10" type="ORF">MFLAVUS_010508</name>
</gene>
<evidence type="ECO:0000256" key="7">
    <source>
        <dbReference type="ARBA" id="ARBA00023098"/>
    </source>
</evidence>
<protein>
    <recommendedName>
        <fullName evidence="9">Fungal lipase-type domain-containing protein</fullName>
    </recommendedName>
</protein>
<dbReference type="InterPro" id="IPR029058">
    <property type="entry name" value="AB_hydrolase_fold"/>
</dbReference>
<keyword evidence="7" id="KW-0443">Lipid metabolism</keyword>
<comment type="caution">
    <text evidence="10">The sequence shown here is derived from an EMBL/GenBank/DDBJ whole genome shotgun (WGS) entry which is preliminary data.</text>
</comment>
<evidence type="ECO:0000313" key="10">
    <source>
        <dbReference type="EMBL" id="GAA5816973.1"/>
    </source>
</evidence>
<evidence type="ECO:0000256" key="2">
    <source>
        <dbReference type="ARBA" id="ARBA00022528"/>
    </source>
</evidence>
<evidence type="ECO:0000256" key="6">
    <source>
        <dbReference type="ARBA" id="ARBA00022963"/>
    </source>
</evidence>
<dbReference type="InterPro" id="IPR002921">
    <property type="entry name" value="Fungal_lipase-type"/>
</dbReference>
<organism evidence="10 11">
    <name type="scientific">Mucor flavus</name>
    <dbReference type="NCBI Taxonomy" id="439312"/>
    <lineage>
        <taxon>Eukaryota</taxon>
        <taxon>Fungi</taxon>
        <taxon>Fungi incertae sedis</taxon>
        <taxon>Mucoromycota</taxon>
        <taxon>Mucoromycotina</taxon>
        <taxon>Mucoromycetes</taxon>
        <taxon>Mucorales</taxon>
        <taxon>Mucorineae</taxon>
        <taxon>Mucoraceae</taxon>
        <taxon>Mucor</taxon>
    </lineage>
</organism>
<evidence type="ECO:0000256" key="4">
    <source>
        <dbReference type="ARBA" id="ARBA00022801"/>
    </source>
</evidence>
<keyword evidence="4" id="KW-0378">Hydrolase</keyword>
<feature type="compositionally biased region" description="Acidic residues" evidence="8">
    <location>
        <begin position="350"/>
        <end position="363"/>
    </location>
</feature>
<evidence type="ECO:0000256" key="8">
    <source>
        <dbReference type="SAM" id="MobiDB-lite"/>
    </source>
</evidence>
<dbReference type="Proteomes" id="UP001473302">
    <property type="component" value="Unassembled WGS sequence"/>
</dbReference>
<keyword evidence="6" id="KW-0442">Lipid degradation</keyword>
<evidence type="ECO:0000256" key="3">
    <source>
        <dbReference type="ARBA" id="ARBA00022640"/>
    </source>
</evidence>
<dbReference type="PANTHER" id="PTHR31403">
    <property type="entry name" value="PHOSPHOLIPASE A1-IBETA2, CHLOROPLASTIC"/>
    <property type="match status" value="1"/>
</dbReference>
<dbReference type="PANTHER" id="PTHR31403:SF7">
    <property type="entry name" value="PHOSPHOLIPASE A1-IGAMMA3, CHLOROPLASTIC"/>
    <property type="match status" value="1"/>
</dbReference>
<sequence length="588" mass="66824">MAKSKFFKGVKSFLTNKSNHTNKQPEETYKKEGVAVTLTTEFNHNKASNITLYNIDVGFTPCQAMSSSCFENRAYVHYEPKKAQVALGTNPDTKFIKMTVEQYAWIIQQLQEEQSIEFLFKQISPMLGIISHNAKSLSKRFIRYVQQKRKIPVQPQCNFMLPKALLLQSSNYIPMTKALPPPVADIQYNLLFISPYQMVSEKYKAQLKRYSYFVSLCQHELLTFTEQEQVPSRPCSLRNSSVDTTTIRCADCLVNTLGISTITPPPENKLFAHIKEQTIMFPVSFIHYDLYHPKNHKTASAIQTSRRIVFDSVTRKQKPHAISAFQYIPPDSVSTLSQYSDIMEEGGGGGEEEEEEEEEEEDISPQKYGYVAVDDENEEIIVVFPGMTVSHSMFENGSFASVPWHEIHPEKKISQPWVLNCALTAWQRCEMKVVTLLMRLCGTMPSHYKIVIIGYSLGGAVASLCAYSLRSTKILMDRPITVCSIHSPRVGNKAFLNSLSEQDVKTIRITHHKDLMAHLPPRTSGLLHTGDATVILPVTEIDENAGYLLEDMVPDHVENMLNRTFTSKEYELISKVWDINMNDNTNCK</sequence>
<dbReference type="SUPFAM" id="SSF53474">
    <property type="entry name" value="alpha/beta-Hydrolases"/>
    <property type="match status" value="1"/>
</dbReference>
<evidence type="ECO:0000256" key="5">
    <source>
        <dbReference type="ARBA" id="ARBA00022946"/>
    </source>
</evidence>
<dbReference type="CDD" id="cd00519">
    <property type="entry name" value="Lipase_3"/>
    <property type="match status" value="1"/>
</dbReference>
<evidence type="ECO:0000313" key="11">
    <source>
        <dbReference type="Proteomes" id="UP001473302"/>
    </source>
</evidence>
<dbReference type="Pfam" id="PF01764">
    <property type="entry name" value="Lipase_3"/>
    <property type="match status" value="1"/>
</dbReference>